<accession>A0A1Z3N579</accession>
<name>A0A1Z3N579_BDEBC</name>
<keyword evidence="1" id="KW-0175">Coiled coil</keyword>
<feature type="coiled-coil region" evidence="1">
    <location>
        <begin position="140"/>
        <end position="181"/>
    </location>
</feature>
<evidence type="ECO:0000256" key="1">
    <source>
        <dbReference type="SAM" id="Coils"/>
    </source>
</evidence>
<evidence type="ECO:0000313" key="3">
    <source>
        <dbReference type="Proteomes" id="UP000197003"/>
    </source>
</evidence>
<proteinExistence type="predicted"/>
<dbReference type="OrthoDB" id="5293099at2"/>
<dbReference type="AlphaFoldDB" id="A0A1Z3N579"/>
<gene>
    <name evidence="2" type="ORF">B9G79_03100</name>
</gene>
<dbReference type="EMBL" id="CP020946">
    <property type="protein sequence ID" value="ASD62628.1"/>
    <property type="molecule type" value="Genomic_DNA"/>
</dbReference>
<protein>
    <submittedName>
        <fullName evidence="2">Uncharacterized protein</fullName>
    </submittedName>
</protein>
<sequence>MEKKNFLSPMEGPDMHKELNPELFGEKKVAKNTAMDSVSAVGTSPNSYLNTDRQIFEIKAQNQALADQLNKVVATVNELIKTSNIKFEKQHHLLNRLEQSHNGLATEAGQKITQLSQRVNERKSFDLKVQEMVDRHNNVIKSFEVRMNHLQKLLAEKEAQMISSQAALNEAKMEIARLKRL</sequence>
<organism evidence="2 3">
    <name type="scientific">Bdellovibrio bacteriovorus</name>
    <dbReference type="NCBI Taxonomy" id="959"/>
    <lineage>
        <taxon>Bacteria</taxon>
        <taxon>Pseudomonadati</taxon>
        <taxon>Bdellovibrionota</taxon>
        <taxon>Bdellovibrionia</taxon>
        <taxon>Bdellovibrionales</taxon>
        <taxon>Pseudobdellovibrionaceae</taxon>
        <taxon>Bdellovibrio</taxon>
    </lineage>
</organism>
<dbReference type="Proteomes" id="UP000197003">
    <property type="component" value="Chromosome"/>
</dbReference>
<reference evidence="2 3" key="1">
    <citation type="submission" date="2017-04" db="EMBL/GenBank/DDBJ databases">
        <title>Whole genome sequence of Bdellovibrio bacteriovorus strain SSB218315.</title>
        <authorList>
            <person name="Oyedara O."/>
            <person name="Rodriguez-Perez M.A."/>
        </authorList>
    </citation>
    <scope>NUCLEOTIDE SEQUENCE [LARGE SCALE GENOMIC DNA]</scope>
    <source>
        <strain evidence="2 3">SSB218315</strain>
    </source>
</reference>
<evidence type="ECO:0000313" key="2">
    <source>
        <dbReference type="EMBL" id="ASD62628.1"/>
    </source>
</evidence>